<dbReference type="PROSITE" id="PS50929">
    <property type="entry name" value="ABC_TM1F"/>
    <property type="match status" value="1"/>
</dbReference>
<feature type="transmembrane region" description="Helical" evidence="11">
    <location>
        <begin position="29"/>
        <end position="55"/>
    </location>
</feature>
<dbReference type="Pfam" id="PF00664">
    <property type="entry name" value="ABC_membrane"/>
    <property type="match status" value="1"/>
</dbReference>
<gene>
    <name evidence="14" type="primary">cydD</name>
    <name evidence="14" type="ORF">C0081_05370</name>
</gene>
<evidence type="ECO:0000256" key="8">
    <source>
        <dbReference type="ARBA" id="ARBA00022840"/>
    </source>
</evidence>
<name>A0A2N5XUU2_9HYPH</name>
<keyword evidence="15" id="KW-1185">Reference proteome</keyword>
<dbReference type="AlphaFoldDB" id="A0A2N5XUU2"/>
<dbReference type="FunFam" id="3.40.50.300:FF:000221">
    <property type="entry name" value="Multidrug ABC transporter ATP-binding protein"/>
    <property type="match status" value="1"/>
</dbReference>
<evidence type="ECO:0000256" key="5">
    <source>
        <dbReference type="ARBA" id="ARBA00022597"/>
    </source>
</evidence>
<evidence type="ECO:0000259" key="12">
    <source>
        <dbReference type="PROSITE" id="PS50893"/>
    </source>
</evidence>
<keyword evidence="4" id="KW-1003">Cell membrane</keyword>
<feature type="transmembrane region" description="Helical" evidence="11">
    <location>
        <begin position="147"/>
        <end position="164"/>
    </location>
</feature>
<feature type="domain" description="ABC transmembrane type-1" evidence="13">
    <location>
        <begin position="31"/>
        <end position="315"/>
    </location>
</feature>
<dbReference type="GO" id="GO:0005524">
    <property type="term" value="F:ATP binding"/>
    <property type="evidence" value="ECO:0007669"/>
    <property type="project" value="UniProtKB-KW"/>
</dbReference>
<evidence type="ECO:0000256" key="1">
    <source>
        <dbReference type="ARBA" id="ARBA00004651"/>
    </source>
</evidence>
<evidence type="ECO:0000256" key="9">
    <source>
        <dbReference type="ARBA" id="ARBA00022989"/>
    </source>
</evidence>
<dbReference type="CDD" id="cd18584">
    <property type="entry name" value="ABC_6TM_AarD_CydD"/>
    <property type="match status" value="1"/>
</dbReference>
<dbReference type="GO" id="GO:0042883">
    <property type="term" value="P:cysteine transport"/>
    <property type="evidence" value="ECO:0007669"/>
    <property type="project" value="InterPro"/>
</dbReference>
<dbReference type="PANTHER" id="PTHR24221">
    <property type="entry name" value="ATP-BINDING CASSETTE SUB-FAMILY B"/>
    <property type="match status" value="1"/>
</dbReference>
<evidence type="ECO:0000256" key="11">
    <source>
        <dbReference type="SAM" id="Phobius"/>
    </source>
</evidence>
<feature type="domain" description="ABC transporter" evidence="12">
    <location>
        <begin position="351"/>
        <end position="585"/>
    </location>
</feature>
<comment type="caution">
    <text evidence="14">The sequence shown here is derived from an EMBL/GenBank/DDBJ whole genome shotgun (WGS) entry which is preliminary data.</text>
</comment>
<evidence type="ECO:0000256" key="2">
    <source>
        <dbReference type="ARBA" id="ARBA00005417"/>
    </source>
</evidence>
<dbReference type="Proteomes" id="UP000234881">
    <property type="component" value="Unassembled WGS sequence"/>
</dbReference>
<keyword evidence="5" id="KW-0762">Sugar transport</keyword>
<evidence type="ECO:0000256" key="3">
    <source>
        <dbReference type="ARBA" id="ARBA00022448"/>
    </source>
</evidence>
<feature type="transmembrane region" description="Helical" evidence="11">
    <location>
        <begin position="67"/>
        <end position="87"/>
    </location>
</feature>
<dbReference type="SMART" id="SM00382">
    <property type="entry name" value="AAA"/>
    <property type="match status" value="1"/>
</dbReference>
<organism evidence="14 15">
    <name type="scientific">Cohaesibacter celericrescens</name>
    <dbReference type="NCBI Taxonomy" id="2067669"/>
    <lineage>
        <taxon>Bacteria</taxon>
        <taxon>Pseudomonadati</taxon>
        <taxon>Pseudomonadota</taxon>
        <taxon>Alphaproteobacteria</taxon>
        <taxon>Hyphomicrobiales</taxon>
        <taxon>Cohaesibacteraceae</taxon>
    </lineage>
</organism>
<dbReference type="PROSITE" id="PS50893">
    <property type="entry name" value="ABC_TRANSPORTER_2"/>
    <property type="match status" value="1"/>
</dbReference>
<dbReference type="Gene3D" id="1.20.1560.10">
    <property type="entry name" value="ABC transporter type 1, transmembrane domain"/>
    <property type="match status" value="1"/>
</dbReference>
<dbReference type="EMBL" id="PKUQ01000009">
    <property type="protein sequence ID" value="PLW78283.1"/>
    <property type="molecule type" value="Genomic_DNA"/>
</dbReference>
<comment type="similarity">
    <text evidence="2">Belongs to the ABC transporter superfamily.</text>
</comment>
<dbReference type="PANTHER" id="PTHR24221:SF590">
    <property type="entry name" value="COMPONENT LINKED WITH THE ASSEMBLY OF CYTOCHROME' TRANSPORT TRANSMEMBRANE ATP-BINDING PROTEIN ABC TRANSPORTER CYDD-RELATED"/>
    <property type="match status" value="1"/>
</dbReference>
<dbReference type="InterPro" id="IPR017871">
    <property type="entry name" value="ABC_transporter-like_CS"/>
</dbReference>
<keyword evidence="7" id="KW-0547">Nucleotide-binding</keyword>
<dbReference type="NCBIfam" id="TIGR02857">
    <property type="entry name" value="CydD"/>
    <property type="match status" value="1"/>
</dbReference>
<keyword evidence="3" id="KW-0813">Transport</keyword>
<dbReference type="SUPFAM" id="SSF90123">
    <property type="entry name" value="ABC transporter transmembrane region"/>
    <property type="match status" value="1"/>
</dbReference>
<evidence type="ECO:0000313" key="15">
    <source>
        <dbReference type="Proteomes" id="UP000234881"/>
    </source>
</evidence>
<keyword evidence="6 11" id="KW-0812">Transmembrane</keyword>
<dbReference type="GO" id="GO:0016887">
    <property type="term" value="F:ATP hydrolysis activity"/>
    <property type="evidence" value="ECO:0007669"/>
    <property type="project" value="InterPro"/>
</dbReference>
<dbReference type="Gene3D" id="3.40.50.300">
    <property type="entry name" value="P-loop containing nucleotide triphosphate hydrolases"/>
    <property type="match status" value="1"/>
</dbReference>
<comment type="subcellular location">
    <subcellularLocation>
        <location evidence="1">Cell membrane</location>
        <topology evidence="1">Multi-pass membrane protein</topology>
    </subcellularLocation>
</comment>
<dbReference type="InterPro" id="IPR027417">
    <property type="entry name" value="P-loop_NTPase"/>
</dbReference>
<reference evidence="14 15" key="1">
    <citation type="submission" date="2018-01" db="EMBL/GenBank/DDBJ databases">
        <title>The draft genome sequence of Cohaesibacter sp. H1304.</title>
        <authorList>
            <person name="Wang N.-N."/>
            <person name="Du Z.-J."/>
        </authorList>
    </citation>
    <scope>NUCLEOTIDE SEQUENCE [LARGE SCALE GENOMIC DNA]</scope>
    <source>
        <strain evidence="14 15">H1304</strain>
    </source>
</reference>
<dbReference type="InterPro" id="IPR039421">
    <property type="entry name" value="Type_1_exporter"/>
</dbReference>
<evidence type="ECO:0000256" key="10">
    <source>
        <dbReference type="ARBA" id="ARBA00023136"/>
    </source>
</evidence>
<dbReference type="GO" id="GO:0140359">
    <property type="term" value="F:ABC-type transporter activity"/>
    <property type="evidence" value="ECO:0007669"/>
    <property type="project" value="InterPro"/>
</dbReference>
<dbReference type="InterPro" id="IPR003439">
    <property type="entry name" value="ABC_transporter-like_ATP-bd"/>
</dbReference>
<keyword evidence="8" id="KW-0067">ATP-binding</keyword>
<protein>
    <submittedName>
        <fullName evidence="14">Thiol reductant ABC exporter subunit CydD</fullName>
    </submittedName>
</protein>
<sequence length="594" mass="64696">MSNAPSDQHASTLAATFLKGQARKANRPLGLSIALAFASGVLLIVQMAVLAHVISAVLTNNAGLDDVSFPLAILPVLFVLRGGLSYFSERLALNAAIDLKHQLRGELLSQLLAKGPIVVRGSEQSIGERVTMLTDGIEALEGYFARYLPAMVMMVMLPFAILAVTLSLDWLSALVMVVTAPFIPFFMILIGKGTERLNQKQWRKLARLSAHFLDIVEGLTTLKLFNASKREAETVTRMADSYRRTTMSVLRVAFLSSLVLEFFATVSIAMIAVFIGFRLLYGEIDFFSGFYVLLLAPDFYLPLRQMGTHYHARMEAIGAAGKMVDLIGEDSAPAPTFEPQSLPRHTQGIAIECRDVSYAYPDGSLALDRISFSLGAGQNLALVGHSGAGKSTLLDLLLGLIQPTSGQILINGIDLARLPVDAWRQQLAYIPQRPTLLAGTILEAIRYGAPEASMEAVISAAKAAQLHGFISQLDDGYEHRLNEKGKGISGGQIQRVAIARALVRNAPLVLLDEPSAHLDPDNEQKLQQALEVLHKNATTLTIAHRLHFIRHADQILHLDKGQIAESGTHEGLMARNGLYASLVQSLFDEEAHRD</sequence>
<dbReference type="OrthoDB" id="9806127at2"/>
<dbReference type="RefSeq" id="WP_101532779.1">
    <property type="nucleotide sequence ID" value="NZ_PKUQ01000009.1"/>
</dbReference>
<keyword evidence="9 11" id="KW-1133">Transmembrane helix</keyword>
<keyword evidence="10 11" id="KW-0472">Membrane</keyword>
<evidence type="ECO:0000256" key="7">
    <source>
        <dbReference type="ARBA" id="ARBA00022741"/>
    </source>
</evidence>
<evidence type="ECO:0000313" key="14">
    <source>
        <dbReference type="EMBL" id="PLW78283.1"/>
    </source>
</evidence>
<dbReference type="InterPro" id="IPR036640">
    <property type="entry name" value="ABC1_TM_sf"/>
</dbReference>
<accession>A0A2N5XUU2</accession>
<dbReference type="GO" id="GO:0005886">
    <property type="term" value="C:plasma membrane"/>
    <property type="evidence" value="ECO:0007669"/>
    <property type="project" value="UniProtKB-SubCell"/>
</dbReference>
<dbReference type="PROSITE" id="PS00211">
    <property type="entry name" value="ABC_TRANSPORTER_1"/>
    <property type="match status" value="1"/>
</dbReference>
<proteinExistence type="inferred from homology"/>
<dbReference type="InterPro" id="IPR014216">
    <property type="entry name" value="ABC_transptr_CydD"/>
</dbReference>
<dbReference type="Pfam" id="PF00005">
    <property type="entry name" value="ABC_tran"/>
    <property type="match status" value="1"/>
</dbReference>
<dbReference type="InterPro" id="IPR011527">
    <property type="entry name" value="ABC1_TM_dom"/>
</dbReference>
<feature type="transmembrane region" description="Helical" evidence="11">
    <location>
        <begin position="252"/>
        <end position="280"/>
    </location>
</feature>
<evidence type="ECO:0000256" key="6">
    <source>
        <dbReference type="ARBA" id="ARBA00022692"/>
    </source>
</evidence>
<dbReference type="SUPFAM" id="SSF52540">
    <property type="entry name" value="P-loop containing nucleoside triphosphate hydrolases"/>
    <property type="match status" value="1"/>
</dbReference>
<evidence type="ECO:0000256" key="4">
    <source>
        <dbReference type="ARBA" id="ARBA00022475"/>
    </source>
</evidence>
<evidence type="ECO:0000259" key="13">
    <source>
        <dbReference type="PROSITE" id="PS50929"/>
    </source>
</evidence>
<feature type="transmembrane region" description="Helical" evidence="11">
    <location>
        <begin position="170"/>
        <end position="190"/>
    </location>
</feature>
<dbReference type="InterPro" id="IPR003593">
    <property type="entry name" value="AAA+_ATPase"/>
</dbReference>